<dbReference type="InterPro" id="IPR001645">
    <property type="entry name" value="Folylpolyglutamate_synth"/>
</dbReference>
<dbReference type="Pfam" id="PF08245">
    <property type="entry name" value="Mur_ligase_M"/>
    <property type="match status" value="1"/>
</dbReference>
<dbReference type="AlphaFoldDB" id="A0A3P7RVM2"/>
<dbReference type="OrthoDB" id="9809356at2"/>
<dbReference type="KEGG" id="cbar:PATL70BA_0950"/>
<keyword evidence="5" id="KW-0479">Metal-binding</keyword>
<feature type="domain" description="Mur ligase central" evidence="13">
    <location>
        <begin position="43"/>
        <end position="267"/>
    </location>
</feature>
<evidence type="ECO:0000256" key="8">
    <source>
        <dbReference type="ARBA" id="ARBA00022842"/>
    </source>
</evidence>
<evidence type="ECO:0000256" key="3">
    <source>
        <dbReference type="ARBA" id="ARBA00013025"/>
    </source>
</evidence>
<dbReference type="InterPro" id="IPR036565">
    <property type="entry name" value="Mur-like_cat_sf"/>
</dbReference>
<evidence type="ECO:0000256" key="10">
    <source>
        <dbReference type="ARBA" id="ARBA00047493"/>
    </source>
</evidence>
<proteinExistence type="inferred from homology"/>
<dbReference type="SUPFAM" id="SSF53244">
    <property type="entry name" value="MurD-like peptide ligases, peptide-binding domain"/>
    <property type="match status" value="1"/>
</dbReference>
<evidence type="ECO:0000256" key="1">
    <source>
        <dbReference type="ARBA" id="ARBA00001946"/>
    </source>
</evidence>
<dbReference type="InterPro" id="IPR004101">
    <property type="entry name" value="Mur_ligase_C"/>
</dbReference>
<dbReference type="RefSeq" id="WP_125136263.1">
    <property type="nucleotide sequence ID" value="NZ_LR130778.1"/>
</dbReference>
<evidence type="ECO:0000313" key="14">
    <source>
        <dbReference type="EMBL" id="VDN46826.1"/>
    </source>
</evidence>
<comment type="catalytic activity">
    <reaction evidence="10">
        <text>(6S)-5,6,7,8-tetrahydrofolyl-(gamma-L-Glu)(n) + L-glutamate + ATP = (6S)-5,6,7,8-tetrahydrofolyl-(gamma-L-Glu)(n+1) + ADP + phosphate + H(+)</text>
        <dbReference type="Rhea" id="RHEA:10580"/>
        <dbReference type="Rhea" id="RHEA-COMP:14738"/>
        <dbReference type="Rhea" id="RHEA-COMP:14740"/>
        <dbReference type="ChEBI" id="CHEBI:15378"/>
        <dbReference type="ChEBI" id="CHEBI:29985"/>
        <dbReference type="ChEBI" id="CHEBI:30616"/>
        <dbReference type="ChEBI" id="CHEBI:43474"/>
        <dbReference type="ChEBI" id="CHEBI:141005"/>
        <dbReference type="ChEBI" id="CHEBI:456216"/>
        <dbReference type="EC" id="6.3.2.17"/>
    </reaction>
</comment>
<evidence type="ECO:0000256" key="6">
    <source>
        <dbReference type="ARBA" id="ARBA00022741"/>
    </source>
</evidence>
<dbReference type="Pfam" id="PF02875">
    <property type="entry name" value="Mur_ligase_C"/>
    <property type="match status" value="1"/>
</dbReference>
<evidence type="ECO:0000256" key="11">
    <source>
        <dbReference type="PIRNR" id="PIRNR001563"/>
    </source>
</evidence>
<protein>
    <recommendedName>
        <fullName evidence="3">tetrahydrofolate synthase</fullName>
        <ecNumber evidence="3">6.3.2.17</ecNumber>
    </recommendedName>
    <alternativeName>
        <fullName evidence="9">Tetrahydrofolylpolyglutamate synthase</fullName>
    </alternativeName>
</protein>
<accession>A0A3P7RVM2</accession>
<evidence type="ECO:0000256" key="7">
    <source>
        <dbReference type="ARBA" id="ARBA00022840"/>
    </source>
</evidence>
<organism evidence="14 15">
    <name type="scientific">Petrocella atlantisensis</name>
    <dbReference type="NCBI Taxonomy" id="2173034"/>
    <lineage>
        <taxon>Bacteria</taxon>
        <taxon>Bacillati</taxon>
        <taxon>Bacillota</taxon>
        <taxon>Clostridia</taxon>
        <taxon>Lachnospirales</taxon>
        <taxon>Vallitaleaceae</taxon>
        <taxon>Petrocella</taxon>
    </lineage>
</organism>
<dbReference type="Gene3D" id="3.40.1190.10">
    <property type="entry name" value="Mur-like, catalytic domain"/>
    <property type="match status" value="1"/>
</dbReference>
<dbReference type="GO" id="GO:0046872">
    <property type="term" value="F:metal ion binding"/>
    <property type="evidence" value="ECO:0007669"/>
    <property type="project" value="UniProtKB-KW"/>
</dbReference>
<feature type="domain" description="Mur ligase C-terminal" evidence="12">
    <location>
        <begin position="295"/>
        <end position="415"/>
    </location>
</feature>
<keyword evidence="6 11" id="KW-0547">Nucleotide-binding</keyword>
<dbReference type="PANTHER" id="PTHR11136">
    <property type="entry name" value="FOLYLPOLYGLUTAMATE SYNTHASE-RELATED"/>
    <property type="match status" value="1"/>
</dbReference>
<keyword evidence="15" id="KW-1185">Reference proteome</keyword>
<dbReference type="PIRSF" id="PIRSF001563">
    <property type="entry name" value="Folylpolyglu_synth"/>
    <property type="match status" value="1"/>
</dbReference>
<dbReference type="GO" id="GO:0005829">
    <property type="term" value="C:cytosol"/>
    <property type="evidence" value="ECO:0007669"/>
    <property type="project" value="TreeGrafter"/>
</dbReference>
<keyword evidence="8" id="KW-0460">Magnesium</keyword>
<dbReference type="PROSITE" id="PS01011">
    <property type="entry name" value="FOLYLPOLYGLU_SYNT_1"/>
    <property type="match status" value="1"/>
</dbReference>
<comment type="similarity">
    <text evidence="2 11">Belongs to the folylpolyglutamate synthase family.</text>
</comment>
<dbReference type="Gene3D" id="3.90.190.20">
    <property type="entry name" value="Mur ligase, C-terminal domain"/>
    <property type="match status" value="1"/>
</dbReference>
<dbReference type="FunFam" id="3.40.1190.10:FF:000011">
    <property type="entry name" value="Folylpolyglutamate synthase/dihydrofolate synthase"/>
    <property type="match status" value="1"/>
</dbReference>
<gene>
    <name evidence="14" type="ORF">PATL70BA_0950</name>
</gene>
<dbReference type="PANTHER" id="PTHR11136:SF0">
    <property type="entry name" value="DIHYDROFOLATE SYNTHETASE-RELATED"/>
    <property type="match status" value="1"/>
</dbReference>
<comment type="cofactor">
    <cofactor evidence="1">
        <name>Mg(2+)</name>
        <dbReference type="ChEBI" id="CHEBI:18420"/>
    </cofactor>
</comment>
<dbReference type="SUPFAM" id="SSF53623">
    <property type="entry name" value="MurD-like peptide ligases, catalytic domain"/>
    <property type="match status" value="1"/>
</dbReference>
<dbReference type="InterPro" id="IPR036615">
    <property type="entry name" value="Mur_ligase_C_dom_sf"/>
</dbReference>
<evidence type="ECO:0000256" key="5">
    <source>
        <dbReference type="ARBA" id="ARBA00022723"/>
    </source>
</evidence>
<evidence type="ECO:0000259" key="13">
    <source>
        <dbReference type="Pfam" id="PF08245"/>
    </source>
</evidence>
<keyword evidence="7 11" id="KW-0067">ATP-binding</keyword>
<sequence length="429" mass="49375">MTFEDIVNEIVETPRFRKLPGFVVIKALIRKIGYMENIPVVHVAGTNGKGSVVMMMASILQSAGYKVGTFTSPHLVDIRERIRINNQMISKDAFTKIYRRLYKYMEALALEGYEKASFFEIIFAMALMYFDKEKPDIIILETGIGGRLDTTNALNNKILTIITNISLDHTQILGETLQAIAYEKSGIMRSNIPVVLYNTIEEVNDTVRSAAAEINAPYVEVLPFDAEIIVRNQESIDFSLRNKYYEYETIHMNTAGDYQIDNAKIAITGMHMLQQQFKFTKSDVIEGINNFKWLGRMTYITPGILLDGAHNKEGIEAFVNHIDRHEKHKTIDLVFVCMDDKQDIEMIEILCNIKRLRSVFIPREKYIKAQKEERLRLLFRQNGFENVYLIDQLKDLIVKRRKDMKDDQLLCCVGSLYLVGDIIKIIEEG</sequence>
<dbReference type="GO" id="GO:0008841">
    <property type="term" value="F:dihydrofolate synthase activity"/>
    <property type="evidence" value="ECO:0007669"/>
    <property type="project" value="TreeGrafter"/>
</dbReference>
<dbReference type="NCBIfam" id="TIGR01499">
    <property type="entry name" value="folC"/>
    <property type="match status" value="1"/>
</dbReference>
<evidence type="ECO:0000313" key="15">
    <source>
        <dbReference type="Proteomes" id="UP000279029"/>
    </source>
</evidence>
<keyword evidence="4 11" id="KW-0436">Ligase</keyword>
<dbReference type="Proteomes" id="UP000279029">
    <property type="component" value="Chromosome"/>
</dbReference>
<evidence type="ECO:0000256" key="9">
    <source>
        <dbReference type="ARBA" id="ARBA00030592"/>
    </source>
</evidence>
<dbReference type="GO" id="GO:0004326">
    <property type="term" value="F:tetrahydrofolylpolyglutamate synthase activity"/>
    <property type="evidence" value="ECO:0007669"/>
    <property type="project" value="UniProtKB-EC"/>
</dbReference>
<dbReference type="EMBL" id="LR130778">
    <property type="protein sequence ID" value="VDN46826.1"/>
    <property type="molecule type" value="Genomic_DNA"/>
</dbReference>
<dbReference type="GO" id="GO:0005524">
    <property type="term" value="F:ATP binding"/>
    <property type="evidence" value="ECO:0007669"/>
    <property type="project" value="UniProtKB-KW"/>
</dbReference>
<evidence type="ECO:0000256" key="4">
    <source>
        <dbReference type="ARBA" id="ARBA00022598"/>
    </source>
</evidence>
<dbReference type="InterPro" id="IPR013221">
    <property type="entry name" value="Mur_ligase_cen"/>
</dbReference>
<evidence type="ECO:0000256" key="2">
    <source>
        <dbReference type="ARBA" id="ARBA00008276"/>
    </source>
</evidence>
<dbReference type="EC" id="6.3.2.17" evidence="3"/>
<reference evidence="14 15" key="1">
    <citation type="submission" date="2018-09" db="EMBL/GenBank/DDBJ databases">
        <authorList>
            <person name="Postec A."/>
        </authorList>
    </citation>
    <scope>NUCLEOTIDE SEQUENCE [LARGE SCALE GENOMIC DNA]</scope>
    <source>
        <strain evidence="14">70B-A</strain>
    </source>
</reference>
<dbReference type="InterPro" id="IPR018109">
    <property type="entry name" value="Folylpolyglutamate_synth_CS"/>
</dbReference>
<evidence type="ECO:0000259" key="12">
    <source>
        <dbReference type="Pfam" id="PF02875"/>
    </source>
</evidence>
<name>A0A3P7RVM2_9FIRM</name>